<feature type="domain" description="RSE1/DDB1/CPSF1 second beta-propeller" evidence="3">
    <location>
        <begin position="574"/>
        <end position="812"/>
    </location>
</feature>
<feature type="domain" description="RSE1/DDB1/CPSF1 first beta-propeller" evidence="2">
    <location>
        <begin position="83"/>
        <end position="485"/>
    </location>
</feature>
<organism evidence="4 5">
    <name type="scientific">Colletotrichum incanum</name>
    <name type="common">Soybean anthracnose fungus</name>
    <dbReference type="NCBI Taxonomy" id="1573173"/>
    <lineage>
        <taxon>Eukaryota</taxon>
        <taxon>Fungi</taxon>
        <taxon>Dikarya</taxon>
        <taxon>Ascomycota</taxon>
        <taxon>Pezizomycotina</taxon>
        <taxon>Sordariomycetes</taxon>
        <taxon>Hypocreomycetidae</taxon>
        <taxon>Glomerellales</taxon>
        <taxon>Glomerellaceae</taxon>
        <taxon>Colletotrichum</taxon>
        <taxon>Colletotrichum spaethianum species complex</taxon>
    </lineage>
</organism>
<proteinExistence type="predicted"/>
<dbReference type="STRING" id="1573173.A0A166ZL86"/>
<comment type="caution">
    <text evidence="4">The sequence shown here is derived from an EMBL/GenBank/DDBJ whole genome shotgun (WGS) entry which is preliminary data.</text>
</comment>
<reference evidence="4 5" key="1">
    <citation type="submission" date="2015-06" db="EMBL/GenBank/DDBJ databases">
        <title>Survival trade-offs in plant roots during colonization by closely related pathogenic and mutualistic fungi.</title>
        <authorList>
            <person name="Hacquard S."/>
            <person name="Kracher B."/>
            <person name="Hiruma K."/>
            <person name="Weinman A."/>
            <person name="Muench P."/>
            <person name="Garrido Oter R."/>
            <person name="Ver Loren van Themaat E."/>
            <person name="Dallerey J.-F."/>
            <person name="Damm U."/>
            <person name="Henrissat B."/>
            <person name="Lespinet O."/>
            <person name="Thon M."/>
            <person name="Kemen E."/>
            <person name="McHardy A.C."/>
            <person name="Schulze-Lefert P."/>
            <person name="O'Connell R.J."/>
        </authorList>
    </citation>
    <scope>NUCLEOTIDE SEQUENCE [LARGE SCALE GENOMIC DNA]</scope>
    <source>
        <strain evidence="4 5">MAFF 238704</strain>
    </source>
</reference>
<dbReference type="Gene3D" id="2.130.10.10">
    <property type="entry name" value="YVTN repeat-like/Quinoprotein amine dehydrogenase"/>
    <property type="match status" value="1"/>
</dbReference>
<dbReference type="Pfam" id="PF10433">
    <property type="entry name" value="Beta-prop_RSE1_1st"/>
    <property type="match status" value="1"/>
</dbReference>
<gene>
    <name evidence="4" type="ORF">CI238_05715</name>
</gene>
<dbReference type="InterPro" id="IPR015943">
    <property type="entry name" value="WD40/YVTN_repeat-like_dom_sf"/>
</dbReference>
<dbReference type="EMBL" id="LFIW01002152">
    <property type="protein sequence ID" value="KZL79062.1"/>
    <property type="molecule type" value="Genomic_DNA"/>
</dbReference>
<feature type="region of interest" description="Disordered" evidence="1">
    <location>
        <begin position="151"/>
        <end position="177"/>
    </location>
</feature>
<name>A0A166ZL86_COLIC</name>
<evidence type="ECO:0000313" key="4">
    <source>
        <dbReference type="EMBL" id="KZL79062.1"/>
    </source>
</evidence>
<accession>A0A166ZL86</accession>
<dbReference type="Pfam" id="PF23726">
    <property type="entry name" value="Beta-prop_RSE1_2nd"/>
    <property type="match status" value="1"/>
</dbReference>
<dbReference type="InterPro" id="IPR058543">
    <property type="entry name" value="Beta-prop_RSE1/DDB1/CPSF1_2nd"/>
</dbReference>
<sequence length="1359" mass="151434">LLSFLQPAVPKTKSWFNHVDITRSVEMAFQTNVFRNGAWVTETIDLQTVLRGSTTTAAAAPSLPAPPNCGILTRTIIESPIARWVLPARLRSAHHNDVAFVGDRYVSIIELRKDGQLQEVLRKNDFGCRIRNALVIGNKYEHFRVVADEAGPDHVKSEDEDDDTQMADLSSASGTSGSHGLLPPHLLLLILESGSFVFLFIRRDLHGKLEFVASPFHNPARRLGHLGFHAAVDPRSRYIAVADAQNKFVVYELESMESMGDQYMRHKSINPVKTYHPRAIQGTILKMEFLYPRPEDEHHVILLLIVVKGDRSQMVIYEWERGDDLSQVLAEEKRGHRIAPEHRLPLLIIPLTVRSSFFAVSEHALGICKDPLQGPPDIETINPISHPTTPFHHGTGVPLWTAWDRPVRRRRYYDTKDLIYLAREDGVIVFFEFNATDILSAAMNVGNCNCNISTAFTTMYDAYSDVAIVAGDSGPGMVFQLKPREPLVELGTIPNWSCAVDFVTTDTLTTWNPESGSRGKPVVPWRQRTLDNLTSPDKVLCASGNGPQGSITELRCGLPANIISYFEPLPTRRVWVFRTTNASWPYQMLMASPGTSDVLLVSADLSHAEMVDPMSTQFDTASRTLAAAQSPEETIVQVSEKSITSISRDHSSRYDLDGFPGIDGVAEHAAVRGDCVCVSIYAESRFQIHAFRASNAEVSLTQTHAVDGEVTCLALCCINGRECILAGLWRHNSPWLAIFVADKSEEAPELIRLDIDDAALEPDDGDAMDIAPTVELINTIVVIAESKRQTSLVLGTRSGHLITVQLSGAAPFHRRVFRERLGTVALEVLPVDAPFLPSSVLVCCNDSLLLLRDFEARRPGHFATRHRVWVTDLKHPATGSVPVISAASIPTDLGGSNRIPLVLLSGECISFTELYLQAGPVPKSLPLPGTPSKLLYSQTLQCLVVAVQIGQQPTILFMDPETGEDLSLPQDKHGNVTTFISGMGSLGDRIHAVYDWLFVRDGMTFHYLIITTAGGRLLLVTPKKEESRDPEGNRRTRIRFFTKYRLKELAPIYSIVGDGDSIIYCAGNVLHWDVLDPVEKKLVRKKSYELNSPATSLRIVNGKISALTLSDSVVVIDHKSEHEHGDMTQIHADQVTRKSSHFFDVGDSTDDQVAWPVTLLTGMDRYFTAVWTPWKEPQRELELVAEGPLPASVRKLQRGHVRPEWVATEHVPRYGSIPSTVDGAEVLGVCLDGSLLHFSLLNIQAWRFLRLVENLALRSRLLFPYSYEVSVLDDEEYDAEAKETPKSMKHIDGDLLQRCVDYRALEKTISEDSDIDLLREYLDDLDDGKWTASFQDDNDISRYFELAYDILDYYLAPVI</sequence>
<dbReference type="InterPro" id="IPR050358">
    <property type="entry name" value="RSE1/DDB1/CFT1"/>
</dbReference>
<evidence type="ECO:0000259" key="2">
    <source>
        <dbReference type="Pfam" id="PF10433"/>
    </source>
</evidence>
<dbReference type="Proteomes" id="UP000076584">
    <property type="component" value="Unassembled WGS sequence"/>
</dbReference>
<protein>
    <submittedName>
        <fullName evidence="4">Thermotolerance protein</fullName>
    </submittedName>
</protein>
<feature type="non-terminal residue" evidence="4">
    <location>
        <position position="1"/>
    </location>
</feature>
<evidence type="ECO:0000259" key="3">
    <source>
        <dbReference type="Pfam" id="PF23726"/>
    </source>
</evidence>
<dbReference type="InterPro" id="IPR018846">
    <property type="entry name" value="Beta-prop_RSE1/DDB1/CPSF1_1st"/>
</dbReference>
<evidence type="ECO:0000313" key="5">
    <source>
        <dbReference type="Proteomes" id="UP000076584"/>
    </source>
</evidence>
<keyword evidence="5" id="KW-1185">Reference proteome</keyword>
<evidence type="ECO:0000256" key="1">
    <source>
        <dbReference type="SAM" id="MobiDB-lite"/>
    </source>
</evidence>
<dbReference type="PANTHER" id="PTHR10644">
    <property type="entry name" value="DNA REPAIR/RNA PROCESSING CPSF FAMILY"/>
    <property type="match status" value="1"/>
</dbReference>